<dbReference type="InterPro" id="IPR050765">
    <property type="entry name" value="Riboflavin_Biosynth_HTPR"/>
</dbReference>
<dbReference type="AlphaFoldDB" id="A0A3E1P5N9"/>
<evidence type="ECO:0000259" key="1">
    <source>
        <dbReference type="Pfam" id="PF01872"/>
    </source>
</evidence>
<accession>A0A3E1P5N9</accession>
<dbReference type="GO" id="GO:0009231">
    <property type="term" value="P:riboflavin biosynthetic process"/>
    <property type="evidence" value="ECO:0007669"/>
    <property type="project" value="InterPro"/>
</dbReference>
<dbReference type="Pfam" id="PF01872">
    <property type="entry name" value="RibD_C"/>
    <property type="match status" value="1"/>
</dbReference>
<keyword evidence="3" id="KW-1185">Reference proteome</keyword>
<feature type="domain" description="Bacterial bifunctional deaminase-reductase C-terminal" evidence="1">
    <location>
        <begin position="2"/>
        <end position="183"/>
    </location>
</feature>
<dbReference type="EMBL" id="QTJV01000002">
    <property type="protein sequence ID" value="RFM35430.1"/>
    <property type="molecule type" value="Genomic_DNA"/>
</dbReference>
<organism evidence="2 3">
    <name type="scientific">Chitinophaga silvisoli</name>
    <dbReference type="NCBI Taxonomy" id="2291814"/>
    <lineage>
        <taxon>Bacteria</taxon>
        <taxon>Pseudomonadati</taxon>
        <taxon>Bacteroidota</taxon>
        <taxon>Chitinophagia</taxon>
        <taxon>Chitinophagales</taxon>
        <taxon>Chitinophagaceae</taxon>
        <taxon>Chitinophaga</taxon>
    </lineage>
</organism>
<dbReference type="InterPro" id="IPR002734">
    <property type="entry name" value="RibDG_C"/>
</dbReference>
<dbReference type="Proteomes" id="UP000261174">
    <property type="component" value="Unassembled WGS sequence"/>
</dbReference>
<dbReference type="PANTHER" id="PTHR38011:SF2">
    <property type="entry name" value="BIFUNCTIONAL DEAMINASE-REDUCTASE DOMAIN PROTEIN"/>
    <property type="match status" value="1"/>
</dbReference>
<dbReference type="OrthoDB" id="195113at2"/>
<gene>
    <name evidence="2" type="ORF">DXN04_08555</name>
</gene>
<dbReference type="SUPFAM" id="SSF53597">
    <property type="entry name" value="Dihydrofolate reductase-like"/>
    <property type="match status" value="1"/>
</dbReference>
<dbReference type="GO" id="GO:0008703">
    <property type="term" value="F:5-amino-6-(5-phosphoribosylamino)uracil reductase activity"/>
    <property type="evidence" value="ECO:0007669"/>
    <property type="project" value="InterPro"/>
</dbReference>
<dbReference type="InterPro" id="IPR024072">
    <property type="entry name" value="DHFR-like_dom_sf"/>
</dbReference>
<sequence>MRKIIVTTFLTMDGVLQAPGGPDEDPTNGFIWGGWQFGYSDELLRDTLMKIMNNPFDLLLGRRTYEIFAAYWPYNADNPIGEKFNRINKYVVATTPIDTSWAHSILISTDVVNELKKLKEQDGPDLLVHGSGRLIQTLFENHLVDVLYTFTYPLTLGKGKKLFAEGTTAQQWKMTESAISPSGVIMAAYVPDGEVRIGSYVSNETSEAEIKRREKWRKGE</sequence>
<dbReference type="RefSeq" id="WP_116852909.1">
    <property type="nucleotide sequence ID" value="NZ_QTJV01000002.1"/>
</dbReference>
<proteinExistence type="predicted"/>
<dbReference type="PANTHER" id="PTHR38011">
    <property type="entry name" value="DIHYDROFOLATE REDUCTASE FAMILY PROTEIN (AFU_ORTHOLOGUE AFUA_8G06820)"/>
    <property type="match status" value="1"/>
</dbReference>
<evidence type="ECO:0000313" key="2">
    <source>
        <dbReference type="EMBL" id="RFM35430.1"/>
    </source>
</evidence>
<reference evidence="2 3" key="1">
    <citation type="submission" date="2018-08" db="EMBL/GenBank/DDBJ databases">
        <title>Chitinophaga sp. K20C18050901, a novel bacterium isolated from forest soil.</title>
        <authorList>
            <person name="Wang C."/>
        </authorList>
    </citation>
    <scope>NUCLEOTIDE SEQUENCE [LARGE SCALE GENOMIC DNA]</scope>
    <source>
        <strain evidence="2 3">K20C18050901</strain>
    </source>
</reference>
<comment type="caution">
    <text evidence="2">The sequence shown here is derived from an EMBL/GenBank/DDBJ whole genome shotgun (WGS) entry which is preliminary data.</text>
</comment>
<protein>
    <submittedName>
        <fullName evidence="2">Dihydrofolate reductase</fullName>
    </submittedName>
</protein>
<dbReference type="Gene3D" id="3.40.430.10">
    <property type="entry name" value="Dihydrofolate Reductase, subunit A"/>
    <property type="match status" value="1"/>
</dbReference>
<name>A0A3E1P5N9_9BACT</name>
<evidence type="ECO:0000313" key="3">
    <source>
        <dbReference type="Proteomes" id="UP000261174"/>
    </source>
</evidence>